<dbReference type="GO" id="GO:0005634">
    <property type="term" value="C:nucleus"/>
    <property type="evidence" value="ECO:0007669"/>
    <property type="project" value="TreeGrafter"/>
</dbReference>
<reference evidence="7 8" key="1">
    <citation type="submission" date="2020-07" db="EMBL/GenBank/DDBJ databases">
        <title>The yeast mating-type switching endonuclease HO is a domesticated member of an unorthodox homing genetic element family.</title>
        <authorList>
            <person name="Coughlan A.Y."/>
            <person name="Lombardi L."/>
            <person name="Braun-Galleani S."/>
            <person name="Martos A.R."/>
            <person name="Galeote V."/>
            <person name="Bigey F."/>
            <person name="Dequin S."/>
            <person name="Byrne K.P."/>
            <person name="Wolfe K.H."/>
        </authorList>
    </citation>
    <scope>NUCLEOTIDE SEQUENCE [LARGE SCALE GENOMIC DNA]</scope>
    <source>
        <strain evidence="7 8">NRRL Y-6702</strain>
    </source>
</reference>
<feature type="domain" description="TLDc" evidence="6">
    <location>
        <begin position="288"/>
        <end position="513"/>
    </location>
</feature>
<evidence type="ECO:0000256" key="1">
    <source>
        <dbReference type="ARBA" id="ARBA00002738"/>
    </source>
</evidence>
<keyword evidence="8" id="KW-1185">Reference proteome</keyword>
<evidence type="ECO:0000256" key="3">
    <source>
        <dbReference type="ARBA" id="ARBA00006731"/>
    </source>
</evidence>
<dbReference type="PANTHER" id="PTHR23354">
    <property type="entry name" value="NUCLEOLAR PROTEIN 7/ESTROGEN RECEPTOR COACTIVATOR-RELATED"/>
    <property type="match status" value="1"/>
</dbReference>
<proteinExistence type="inferred from homology"/>
<organism evidence="7 8">
    <name type="scientific">Zygotorulaspora mrakii</name>
    <name type="common">Zygosaccharomyces mrakii</name>
    <dbReference type="NCBI Taxonomy" id="42260"/>
    <lineage>
        <taxon>Eukaryota</taxon>
        <taxon>Fungi</taxon>
        <taxon>Dikarya</taxon>
        <taxon>Ascomycota</taxon>
        <taxon>Saccharomycotina</taxon>
        <taxon>Saccharomycetes</taxon>
        <taxon>Saccharomycetales</taxon>
        <taxon>Saccharomycetaceae</taxon>
        <taxon>Zygotorulaspora</taxon>
    </lineage>
</organism>
<gene>
    <name evidence="7" type="ORF">HG535_0C04140</name>
</gene>
<dbReference type="PANTHER" id="PTHR23354:SF130">
    <property type="entry name" value="RESTRICTION OF TELOMERE CAPPING PROTEIN 5"/>
    <property type="match status" value="1"/>
</dbReference>
<evidence type="ECO:0000259" key="6">
    <source>
        <dbReference type="PROSITE" id="PS51886"/>
    </source>
</evidence>
<comment type="similarity">
    <text evidence="3">Belongs to the RTC5 family.</text>
</comment>
<evidence type="ECO:0000256" key="4">
    <source>
        <dbReference type="ARBA" id="ARBA00015163"/>
    </source>
</evidence>
<dbReference type="Pfam" id="PF07534">
    <property type="entry name" value="TLD"/>
    <property type="match status" value="1"/>
</dbReference>
<evidence type="ECO:0000256" key="5">
    <source>
        <dbReference type="ARBA" id="ARBA00022490"/>
    </source>
</evidence>
<accession>A0A7H9B0A9</accession>
<name>A0A7H9B0A9_ZYGMR</name>
<comment type="subcellular location">
    <subcellularLocation>
        <location evidence="2">Cytoplasm</location>
    </subcellularLocation>
</comment>
<evidence type="ECO:0000256" key="2">
    <source>
        <dbReference type="ARBA" id="ARBA00004496"/>
    </source>
</evidence>
<dbReference type="GO" id="GO:0006979">
    <property type="term" value="P:response to oxidative stress"/>
    <property type="evidence" value="ECO:0007669"/>
    <property type="project" value="TreeGrafter"/>
</dbReference>
<dbReference type="SMART" id="SM00584">
    <property type="entry name" value="TLDc"/>
    <property type="match status" value="1"/>
</dbReference>
<dbReference type="OrthoDB" id="289228at2759"/>
<dbReference type="InterPro" id="IPR006571">
    <property type="entry name" value="TLDc_dom"/>
</dbReference>
<dbReference type="RefSeq" id="XP_037143788.1">
    <property type="nucleotide sequence ID" value="XM_037287893.1"/>
</dbReference>
<protein>
    <recommendedName>
        <fullName evidence="4">Restriction of telomere capping protein 5</fullName>
    </recommendedName>
</protein>
<keyword evidence="5" id="KW-0963">Cytoplasm</keyword>
<sequence length="566" mass="64439">MGQGSSVTENRSNVDQRLKNFSSNSNALRYFNEKALRFLTTPELVAFRSKIGGKKLTENISNEEITKWLHMPSDNIVLREVFYNFIRVLSNFPLIREGFDNVTGFGLLKSIVLIDHERCRKYLGLKSYNQTRLMFIGLATSKSIKEDYESTDSSPSRTSLNEVNSFRHYDRISVDELMIPATYLQEFITWLLLLTTHCPTNNCEFPADHVYREWPTYKNSAMNILRSMDPSLVSTGEPHSINYEQFSNTITTVIPDIFAPLERIMEHFLYQESDLVFAEFQNNLSTSKLMNQALIAQLALSLPKELAFSKLQKLYVGRESGFSMRSLQAKVFKWMAPTVILVSGKCILNDEEYSIKNTRYKKFLQEFPKLKDDSQHLNEAQLHKNKVIFAVYISENWKVTNKGYFGGPGTRIIQISPTCDLFKATQPDVVYFNTVGGGIGIGSKQPTIKGLNKSYSPGNVSLTLDSTLEFAVFRHVGNGGKISPGMLISKNNSEDKPFEIRMLLQDVEVWGCGGEKELQEQMKQWQWEETEAKRRQQINLRSMGEDRALLVMAGILGEHSQSGGSM</sequence>
<dbReference type="Proteomes" id="UP000509704">
    <property type="component" value="Chromosome 3"/>
</dbReference>
<comment type="function">
    <text evidence="1">May be involved in a process influencing telomere capping.</text>
</comment>
<evidence type="ECO:0000313" key="8">
    <source>
        <dbReference type="Proteomes" id="UP000509704"/>
    </source>
</evidence>
<dbReference type="AlphaFoldDB" id="A0A7H9B0A9"/>
<dbReference type="GeneID" id="59235758"/>
<evidence type="ECO:0000313" key="7">
    <source>
        <dbReference type="EMBL" id="QLG72060.1"/>
    </source>
</evidence>
<dbReference type="KEGG" id="zmk:HG535_0C04140"/>
<dbReference type="GO" id="GO:0005737">
    <property type="term" value="C:cytoplasm"/>
    <property type="evidence" value="ECO:0007669"/>
    <property type="project" value="UniProtKB-SubCell"/>
</dbReference>
<dbReference type="EMBL" id="CP058606">
    <property type="protein sequence ID" value="QLG72060.1"/>
    <property type="molecule type" value="Genomic_DNA"/>
</dbReference>
<dbReference type="PROSITE" id="PS51886">
    <property type="entry name" value="TLDC"/>
    <property type="match status" value="1"/>
</dbReference>